<reference evidence="2 3" key="1">
    <citation type="submission" date="2023-08" db="EMBL/GenBank/DDBJ databases">
        <title>Black Yeasts Isolated from many extreme environments.</title>
        <authorList>
            <person name="Coleine C."/>
            <person name="Stajich J.E."/>
            <person name="Selbmann L."/>
        </authorList>
    </citation>
    <scope>NUCLEOTIDE SEQUENCE [LARGE SCALE GENOMIC DNA]</scope>
    <source>
        <strain evidence="2 3">CCFEE 5885</strain>
    </source>
</reference>
<feature type="compositionally biased region" description="Low complexity" evidence="1">
    <location>
        <begin position="165"/>
        <end position="180"/>
    </location>
</feature>
<gene>
    <name evidence="2" type="ORF">LTR24_003853</name>
</gene>
<keyword evidence="3" id="KW-1185">Reference proteome</keyword>
<evidence type="ECO:0000313" key="2">
    <source>
        <dbReference type="EMBL" id="KAK5094044.1"/>
    </source>
</evidence>
<sequence>MGLPFYRNPDDVDAENAAAKVDRAAAQRRSAIRREPSTRPRWEQASSTGLTNIPRNRHELSTRQARIRASYERQEADAQTAIEAELERLRRQGLGNSSRLQEERARMQLVRHLENGLNRVLASPIPNDVYLAPNENEPATHDPSTADQILLPRPTRESNLRFEVAANSSTSPTSPQQPASFMPSPPHSLSDAFRRRPVDGPLDSWETTPPLTQDFAPARAARTARSGSGSPTDAPTEDNRAIIEDDRHGLETPPPESWENSYPPLRRVPHMSPRTLPRTTVDGLGDRRRSPSPLSESHEEETWNNLLTSLDNSDLAHSTSTSFASITDLLSTSRSSSHRSSNTQNTSTSFGEIGVSTDETCDLPPGITEEDVRQIRERHRRTAGRVTAPRTRLPESDYSGISRPRDSPMSILLHEARAARASRDWRRGRDELFMLQAIAERQQSHEQVPDEWWALAGLSPGLARQQHGS</sequence>
<feature type="compositionally biased region" description="Polar residues" evidence="1">
    <location>
        <begin position="44"/>
        <end position="54"/>
    </location>
</feature>
<protein>
    <submittedName>
        <fullName evidence="2">Uncharacterized protein</fullName>
    </submittedName>
</protein>
<name>A0ABR0KDU1_9EURO</name>
<dbReference type="EMBL" id="JAVRRG010000037">
    <property type="protein sequence ID" value="KAK5094044.1"/>
    <property type="molecule type" value="Genomic_DNA"/>
</dbReference>
<proteinExistence type="predicted"/>
<feature type="compositionally biased region" description="Low complexity" evidence="1">
    <location>
        <begin position="216"/>
        <end position="231"/>
    </location>
</feature>
<organism evidence="2 3">
    <name type="scientific">Lithohypha guttulata</name>
    <dbReference type="NCBI Taxonomy" id="1690604"/>
    <lineage>
        <taxon>Eukaryota</taxon>
        <taxon>Fungi</taxon>
        <taxon>Dikarya</taxon>
        <taxon>Ascomycota</taxon>
        <taxon>Pezizomycotina</taxon>
        <taxon>Eurotiomycetes</taxon>
        <taxon>Chaetothyriomycetidae</taxon>
        <taxon>Chaetothyriales</taxon>
        <taxon>Trichomeriaceae</taxon>
        <taxon>Lithohypha</taxon>
    </lineage>
</organism>
<evidence type="ECO:0000313" key="3">
    <source>
        <dbReference type="Proteomes" id="UP001345013"/>
    </source>
</evidence>
<feature type="region of interest" description="Disordered" evidence="1">
    <location>
        <begin position="1"/>
        <end position="59"/>
    </location>
</feature>
<comment type="caution">
    <text evidence="2">The sequence shown here is derived from an EMBL/GenBank/DDBJ whole genome shotgun (WGS) entry which is preliminary data.</text>
</comment>
<feature type="compositionally biased region" description="Low complexity" evidence="1">
    <location>
        <begin position="332"/>
        <end position="349"/>
    </location>
</feature>
<feature type="region of interest" description="Disordered" evidence="1">
    <location>
        <begin position="332"/>
        <end position="366"/>
    </location>
</feature>
<feature type="region of interest" description="Disordered" evidence="1">
    <location>
        <begin position="165"/>
        <end position="301"/>
    </location>
</feature>
<feature type="compositionally biased region" description="Basic and acidic residues" evidence="1">
    <location>
        <begin position="32"/>
        <end position="42"/>
    </location>
</feature>
<accession>A0ABR0KDU1</accession>
<feature type="compositionally biased region" description="Basic and acidic residues" evidence="1">
    <location>
        <begin position="237"/>
        <end position="250"/>
    </location>
</feature>
<dbReference type="Proteomes" id="UP001345013">
    <property type="component" value="Unassembled WGS sequence"/>
</dbReference>
<evidence type="ECO:0000256" key="1">
    <source>
        <dbReference type="SAM" id="MobiDB-lite"/>
    </source>
</evidence>